<feature type="region of interest" description="Disordered" evidence="1">
    <location>
        <begin position="16"/>
        <end position="41"/>
    </location>
</feature>
<comment type="caution">
    <text evidence="2">The sequence shown here is derived from an EMBL/GenBank/DDBJ whole genome shotgun (WGS) entry which is preliminary data.</text>
</comment>
<gene>
    <name evidence="2" type="ORF">AVEN_240779_1</name>
</gene>
<reference evidence="2 3" key="1">
    <citation type="journal article" date="2019" name="Sci. Rep.">
        <title>Orb-weaving spider Araneus ventricosus genome elucidates the spidroin gene catalogue.</title>
        <authorList>
            <person name="Kono N."/>
            <person name="Nakamura H."/>
            <person name="Ohtoshi R."/>
            <person name="Moran D.A.P."/>
            <person name="Shinohara A."/>
            <person name="Yoshida Y."/>
            <person name="Fujiwara M."/>
            <person name="Mori M."/>
            <person name="Tomita M."/>
            <person name="Arakawa K."/>
        </authorList>
    </citation>
    <scope>NUCLEOTIDE SEQUENCE [LARGE SCALE GENOMIC DNA]</scope>
</reference>
<evidence type="ECO:0000313" key="2">
    <source>
        <dbReference type="EMBL" id="GBN46395.1"/>
    </source>
</evidence>
<dbReference type="Proteomes" id="UP000499080">
    <property type="component" value="Unassembled WGS sequence"/>
</dbReference>
<dbReference type="AlphaFoldDB" id="A0A4Y2P3D8"/>
<accession>A0A4Y2P3D8</accession>
<protein>
    <submittedName>
        <fullName evidence="2">Uncharacterized protein</fullName>
    </submittedName>
</protein>
<evidence type="ECO:0000313" key="3">
    <source>
        <dbReference type="Proteomes" id="UP000499080"/>
    </source>
</evidence>
<name>A0A4Y2P3D8_ARAVE</name>
<feature type="non-terminal residue" evidence="2">
    <location>
        <position position="1"/>
    </location>
</feature>
<proteinExistence type="predicted"/>
<keyword evidence="3" id="KW-1185">Reference proteome</keyword>
<evidence type="ECO:0000256" key="1">
    <source>
        <dbReference type="SAM" id="MobiDB-lite"/>
    </source>
</evidence>
<dbReference type="EMBL" id="BGPR01213124">
    <property type="protein sequence ID" value="GBN46395.1"/>
    <property type="molecule type" value="Genomic_DNA"/>
</dbReference>
<sequence>RKIKFKPKLEKISEVEENEPGISKMPSYDELVSSPSSSDKSIVTQNKCKNFVLHEVDEDEKESDLDMLSSHEELELQVSSLNETTIAPNSLFLPGDSFNDDHPVIVQYEKKCRKEQTKGSFFKKKFTNLKKLFKK</sequence>
<organism evidence="2 3">
    <name type="scientific">Araneus ventricosus</name>
    <name type="common">Orbweaver spider</name>
    <name type="synonym">Epeira ventricosa</name>
    <dbReference type="NCBI Taxonomy" id="182803"/>
    <lineage>
        <taxon>Eukaryota</taxon>
        <taxon>Metazoa</taxon>
        <taxon>Ecdysozoa</taxon>
        <taxon>Arthropoda</taxon>
        <taxon>Chelicerata</taxon>
        <taxon>Arachnida</taxon>
        <taxon>Araneae</taxon>
        <taxon>Araneomorphae</taxon>
        <taxon>Entelegynae</taxon>
        <taxon>Araneoidea</taxon>
        <taxon>Araneidae</taxon>
        <taxon>Araneus</taxon>
    </lineage>
</organism>